<evidence type="ECO:0000313" key="2">
    <source>
        <dbReference type="EMBL" id="REE94657.1"/>
    </source>
</evidence>
<feature type="transmembrane region" description="Helical" evidence="1">
    <location>
        <begin position="30"/>
        <end position="60"/>
    </location>
</feature>
<protein>
    <submittedName>
        <fullName evidence="2">Uncharacterized protein</fullName>
    </submittedName>
</protein>
<keyword evidence="1" id="KW-0812">Transmembrane</keyword>
<evidence type="ECO:0000313" key="3">
    <source>
        <dbReference type="Proteomes" id="UP000256661"/>
    </source>
</evidence>
<dbReference type="AlphaFoldDB" id="A0A3D9SG50"/>
<comment type="caution">
    <text evidence="2">The sequence shown here is derived from an EMBL/GenBank/DDBJ whole genome shotgun (WGS) entry which is preliminary data.</text>
</comment>
<reference evidence="2 3" key="1">
    <citation type="submission" date="2018-08" db="EMBL/GenBank/DDBJ databases">
        <title>Sequencing the genomes of 1000 actinobacteria strains.</title>
        <authorList>
            <person name="Klenk H.-P."/>
        </authorList>
    </citation>
    <scope>NUCLEOTIDE SEQUENCE [LARGE SCALE GENOMIC DNA]</scope>
    <source>
        <strain evidence="2 3">DSM 43927</strain>
    </source>
</reference>
<evidence type="ECO:0000256" key="1">
    <source>
        <dbReference type="SAM" id="Phobius"/>
    </source>
</evidence>
<keyword evidence="1" id="KW-1133">Transmembrane helix</keyword>
<keyword evidence="1" id="KW-0472">Membrane</keyword>
<accession>A0A3D9SG50</accession>
<keyword evidence="3" id="KW-1185">Reference proteome</keyword>
<dbReference type="RefSeq" id="WP_245973873.1">
    <property type="nucleotide sequence ID" value="NZ_QTTT01000001.1"/>
</dbReference>
<name>A0A3D9SG50_9ACTN</name>
<organism evidence="2 3">
    <name type="scientific">Thermomonospora umbrina</name>
    <dbReference type="NCBI Taxonomy" id="111806"/>
    <lineage>
        <taxon>Bacteria</taxon>
        <taxon>Bacillati</taxon>
        <taxon>Actinomycetota</taxon>
        <taxon>Actinomycetes</taxon>
        <taxon>Streptosporangiales</taxon>
        <taxon>Thermomonosporaceae</taxon>
        <taxon>Thermomonospora</taxon>
    </lineage>
</organism>
<gene>
    <name evidence="2" type="ORF">DFJ69_0005</name>
</gene>
<sequence>MLLPVVSALLLSVPTDTRRAVELAGSWRLIRFGVASAVVVYVDLWLLFLGVLPPAFFAYWAGRAAPHAAGRVAVVILAVPVVMSAPGTTVVRHRNDLGVRVAIEPLLLLVPRSWSSF</sequence>
<dbReference type="Proteomes" id="UP000256661">
    <property type="component" value="Unassembled WGS sequence"/>
</dbReference>
<dbReference type="EMBL" id="QTTT01000001">
    <property type="protein sequence ID" value="REE94657.1"/>
    <property type="molecule type" value="Genomic_DNA"/>
</dbReference>
<proteinExistence type="predicted"/>
<feature type="transmembrane region" description="Helical" evidence="1">
    <location>
        <begin position="72"/>
        <end position="91"/>
    </location>
</feature>